<protein>
    <submittedName>
        <fullName evidence="2">Uncharacterized protein</fullName>
    </submittedName>
</protein>
<dbReference type="Proteomes" id="UP000479710">
    <property type="component" value="Unassembled WGS sequence"/>
</dbReference>
<keyword evidence="3" id="KW-1185">Reference proteome</keyword>
<dbReference type="AlphaFoldDB" id="A0A6G1BIX3"/>
<evidence type="ECO:0000256" key="1">
    <source>
        <dbReference type="SAM" id="MobiDB-lite"/>
    </source>
</evidence>
<organism evidence="2 3">
    <name type="scientific">Oryza meyeriana var. granulata</name>
    <dbReference type="NCBI Taxonomy" id="110450"/>
    <lineage>
        <taxon>Eukaryota</taxon>
        <taxon>Viridiplantae</taxon>
        <taxon>Streptophyta</taxon>
        <taxon>Embryophyta</taxon>
        <taxon>Tracheophyta</taxon>
        <taxon>Spermatophyta</taxon>
        <taxon>Magnoliopsida</taxon>
        <taxon>Liliopsida</taxon>
        <taxon>Poales</taxon>
        <taxon>Poaceae</taxon>
        <taxon>BOP clade</taxon>
        <taxon>Oryzoideae</taxon>
        <taxon>Oryzeae</taxon>
        <taxon>Oryzinae</taxon>
        <taxon>Oryza</taxon>
        <taxon>Oryza meyeriana</taxon>
    </lineage>
</organism>
<comment type="caution">
    <text evidence="2">The sequence shown here is derived from an EMBL/GenBank/DDBJ whole genome shotgun (WGS) entry which is preliminary data.</text>
</comment>
<feature type="region of interest" description="Disordered" evidence="1">
    <location>
        <begin position="94"/>
        <end position="117"/>
    </location>
</feature>
<evidence type="ECO:0000313" key="3">
    <source>
        <dbReference type="Proteomes" id="UP000479710"/>
    </source>
</evidence>
<dbReference type="EMBL" id="SPHZ02000012">
    <property type="protein sequence ID" value="KAF0887949.1"/>
    <property type="molecule type" value="Genomic_DNA"/>
</dbReference>
<name>A0A6G1BIX3_9ORYZ</name>
<proteinExistence type="predicted"/>
<gene>
    <name evidence="2" type="ORF">E2562_005656</name>
</gene>
<feature type="compositionally biased region" description="Polar residues" evidence="1">
    <location>
        <begin position="94"/>
        <end position="116"/>
    </location>
</feature>
<accession>A0A6G1BIX3</accession>
<evidence type="ECO:0000313" key="2">
    <source>
        <dbReference type="EMBL" id="KAF0887949.1"/>
    </source>
</evidence>
<sequence>MVAQQGSPFLPLRCLDDSKASSGTHGDWKGWGAVVNGSGAIRPTAGSRRWPRQGFRGSWDPCEVARVAGGGNGGCGGGVEAVMAEMATAGWSSNSPAKFTGSVEQSAGAGPSTSLSRRGECFPQLGLAATDFYERRLRRSLLR</sequence>
<reference evidence="2 3" key="1">
    <citation type="submission" date="2019-11" db="EMBL/GenBank/DDBJ databases">
        <title>Whole genome sequence of Oryza granulata.</title>
        <authorList>
            <person name="Li W."/>
        </authorList>
    </citation>
    <scope>NUCLEOTIDE SEQUENCE [LARGE SCALE GENOMIC DNA]</scope>
    <source>
        <strain evidence="3">cv. Menghai</strain>
        <tissue evidence="2">Leaf</tissue>
    </source>
</reference>